<dbReference type="SUPFAM" id="SSF56672">
    <property type="entry name" value="DNA/RNA polymerases"/>
    <property type="match status" value="1"/>
</dbReference>
<proteinExistence type="predicted"/>
<dbReference type="AlphaFoldDB" id="A0AAD9KRQ6"/>
<gene>
    <name evidence="2" type="ORF">NP493_672g00022</name>
</gene>
<name>A0AAD9KRQ6_RIDPI</name>
<sequence length="341" mass="39076">MEARRRQSGLRQLQETCIEQDRPLYMVFVDFSKVFDTIGRTGLWQLLRKYGCPEKFTTMTEALHTGMMANVSVGGEVSESFSVTNGMKQGCALAPTLFSIFLSAMLDEAFRDMGNGVYIQSSQSADLFNVAHFRAKTKTTRILMRELLFADDSALVAHSAEDMQKIVDAFSDASKKFGLKINIKKTEVLYQPNSTRIREDDIMVDGNKLNSVLEYSPTSEALYQRLWNNHHVSMRVIGKIYRAIVLSTLEYGAEAWTAYRRQVKKLHAFMMRHLRSIMRVTWMDKVTNKEILERTGLPSMEDLLFRKNLRRPGHQMQATKAGSLWSIVFWSQKERTPSSPV</sequence>
<reference evidence="2" key="1">
    <citation type="journal article" date="2023" name="Mol. Biol. Evol.">
        <title>Third-Generation Sequencing Reveals the Adaptive Role of the Epigenome in Three Deep-Sea Polychaetes.</title>
        <authorList>
            <person name="Perez M."/>
            <person name="Aroh O."/>
            <person name="Sun Y."/>
            <person name="Lan Y."/>
            <person name="Juniper S.K."/>
            <person name="Young C.R."/>
            <person name="Angers B."/>
            <person name="Qian P.Y."/>
        </authorList>
    </citation>
    <scope>NUCLEOTIDE SEQUENCE</scope>
    <source>
        <strain evidence="2">R07B-5</strain>
    </source>
</reference>
<feature type="domain" description="Reverse transcriptase" evidence="1">
    <location>
        <begin position="1"/>
        <end position="209"/>
    </location>
</feature>
<dbReference type="EMBL" id="JAODUO010000671">
    <property type="protein sequence ID" value="KAK2176292.1"/>
    <property type="molecule type" value="Genomic_DNA"/>
</dbReference>
<evidence type="ECO:0000259" key="1">
    <source>
        <dbReference type="PROSITE" id="PS50878"/>
    </source>
</evidence>
<dbReference type="Pfam" id="PF00078">
    <property type="entry name" value="RVT_1"/>
    <property type="match status" value="1"/>
</dbReference>
<evidence type="ECO:0000313" key="3">
    <source>
        <dbReference type="Proteomes" id="UP001209878"/>
    </source>
</evidence>
<keyword evidence="3" id="KW-1185">Reference proteome</keyword>
<protein>
    <recommendedName>
        <fullName evidence="1">Reverse transcriptase domain-containing protein</fullName>
    </recommendedName>
</protein>
<accession>A0AAD9KRQ6</accession>
<evidence type="ECO:0000313" key="2">
    <source>
        <dbReference type="EMBL" id="KAK2176292.1"/>
    </source>
</evidence>
<organism evidence="2 3">
    <name type="scientific">Ridgeia piscesae</name>
    <name type="common">Tubeworm</name>
    <dbReference type="NCBI Taxonomy" id="27915"/>
    <lineage>
        <taxon>Eukaryota</taxon>
        <taxon>Metazoa</taxon>
        <taxon>Spiralia</taxon>
        <taxon>Lophotrochozoa</taxon>
        <taxon>Annelida</taxon>
        <taxon>Polychaeta</taxon>
        <taxon>Sedentaria</taxon>
        <taxon>Canalipalpata</taxon>
        <taxon>Sabellida</taxon>
        <taxon>Siboglinidae</taxon>
        <taxon>Ridgeia</taxon>
    </lineage>
</organism>
<dbReference type="PANTHER" id="PTHR47027">
    <property type="entry name" value="REVERSE TRANSCRIPTASE DOMAIN-CONTAINING PROTEIN"/>
    <property type="match status" value="1"/>
</dbReference>
<dbReference type="Proteomes" id="UP001209878">
    <property type="component" value="Unassembled WGS sequence"/>
</dbReference>
<dbReference type="PANTHER" id="PTHR47027:SF20">
    <property type="entry name" value="REVERSE TRANSCRIPTASE-LIKE PROTEIN WITH RNA-DIRECTED DNA POLYMERASE DOMAIN"/>
    <property type="match status" value="1"/>
</dbReference>
<dbReference type="InterPro" id="IPR000477">
    <property type="entry name" value="RT_dom"/>
</dbReference>
<dbReference type="InterPro" id="IPR043502">
    <property type="entry name" value="DNA/RNA_pol_sf"/>
</dbReference>
<comment type="caution">
    <text evidence="2">The sequence shown here is derived from an EMBL/GenBank/DDBJ whole genome shotgun (WGS) entry which is preliminary data.</text>
</comment>
<dbReference type="PROSITE" id="PS50878">
    <property type="entry name" value="RT_POL"/>
    <property type="match status" value="1"/>
</dbReference>